<evidence type="ECO:0000313" key="2">
    <source>
        <dbReference type="Proteomes" id="UP000251082"/>
    </source>
</evidence>
<protein>
    <submittedName>
        <fullName evidence="1">Uncharacterized protein</fullName>
    </submittedName>
</protein>
<gene>
    <name evidence="1" type="ORF">NCTC4837_03243</name>
</gene>
<sequence length="36" mass="4242">MIFLRRTEEIQRQPEGLAVWLGFIFLRHVAVDIDTA</sequence>
<evidence type="ECO:0000313" key="1">
    <source>
        <dbReference type="EMBL" id="SPZ78533.1"/>
    </source>
</evidence>
<dbReference type="Proteomes" id="UP000251082">
    <property type="component" value="Unassembled WGS sequence"/>
</dbReference>
<reference evidence="1 2" key="1">
    <citation type="submission" date="2018-06" db="EMBL/GenBank/DDBJ databases">
        <authorList>
            <consortium name="Pathogen Informatics"/>
            <person name="Doyle S."/>
        </authorList>
    </citation>
    <scope>NUCLEOTIDE SEQUENCE [LARGE SCALE GENOMIC DNA]</scope>
    <source>
        <strain evidence="1 2">NCTC4837</strain>
    </source>
</reference>
<organism evidence="1 2">
    <name type="scientific">Shigella dysenteriae</name>
    <dbReference type="NCBI Taxonomy" id="622"/>
    <lineage>
        <taxon>Bacteria</taxon>
        <taxon>Pseudomonadati</taxon>
        <taxon>Pseudomonadota</taxon>
        <taxon>Gammaproteobacteria</taxon>
        <taxon>Enterobacterales</taxon>
        <taxon>Enterobacteriaceae</taxon>
        <taxon>Shigella</taxon>
    </lineage>
</organism>
<accession>A0A2X2IHA3</accession>
<dbReference type="AlphaFoldDB" id="A0A2X2IHA3"/>
<name>A0A2X2IHA3_SHIDY</name>
<dbReference type="EMBL" id="UAUQ01000010">
    <property type="protein sequence ID" value="SPZ78533.1"/>
    <property type="molecule type" value="Genomic_DNA"/>
</dbReference>
<proteinExistence type="predicted"/>